<organism evidence="1 2">
    <name type="scientific">Cucumis sativus</name>
    <name type="common">Cucumber</name>
    <dbReference type="NCBI Taxonomy" id="3659"/>
    <lineage>
        <taxon>Eukaryota</taxon>
        <taxon>Viridiplantae</taxon>
        <taxon>Streptophyta</taxon>
        <taxon>Embryophyta</taxon>
        <taxon>Tracheophyta</taxon>
        <taxon>Spermatophyta</taxon>
        <taxon>Magnoliopsida</taxon>
        <taxon>eudicotyledons</taxon>
        <taxon>Gunneridae</taxon>
        <taxon>Pentapetalae</taxon>
        <taxon>rosids</taxon>
        <taxon>fabids</taxon>
        <taxon>Cucurbitales</taxon>
        <taxon>Cucurbitaceae</taxon>
        <taxon>Benincaseae</taxon>
        <taxon>Cucumis</taxon>
    </lineage>
</organism>
<accession>A0A0A0KKF4</accession>
<keyword evidence="2" id="KW-1185">Reference proteome</keyword>
<protein>
    <submittedName>
        <fullName evidence="1">Uncharacterized protein</fullName>
    </submittedName>
</protein>
<evidence type="ECO:0000313" key="2">
    <source>
        <dbReference type="Proteomes" id="UP000029981"/>
    </source>
</evidence>
<dbReference type="OMA" id="FPMSPQV"/>
<sequence>MLRALSTRRCPHRYEFFAEDPTLSLLEGRLKRATSLPTIVLGSGSRKPAFDITFPEFAQAKQKQSKKANKGGHPIFSFFDFRRKRKSTARPEFARYLEYLKEGGLWDLKANAPVIYFK</sequence>
<reference evidence="1 2" key="1">
    <citation type="journal article" date="2009" name="Nat. Genet.">
        <title>The genome of the cucumber, Cucumis sativus L.</title>
        <authorList>
            <person name="Huang S."/>
            <person name="Li R."/>
            <person name="Zhang Z."/>
            <person name="Li L."/>
            <person name="Gu X."/>
            <person name="Fan W."/>
            <person name="Lucas W.J."/>
            <person name="Wang X."/>
            <person name="Xie B."/>
            <person name="Ni P."/>
            <person name="Ren Y."/>
            <person name="Zhu H."/>
            <person name="Li J."/>
            <person name="Lin K."/>
            <person name="Jin W."/>
            <person name="Fei Z."/>
            <person name="Li G."/>
            <person name="Staub J."/>
            <person name="Kilian A."/>
            <person name="van der Vossen E.A."/>
            <person name="Wu Y."/>
            <person name="Guo J."/>
            <person name="He J."/>
            <person name="Jia Z."/>
            <person name="Ren Y."/>
            <person name="Tian G."/>
            <person name="Lu Y."/>
            <person name="Ruan J."/>
            <person name="Qian W."/>
            <person name="Wang M."/>
            <person name="Huang Q."/>
            <person name="Li B."/>
            <person name="Xuan Z."/>
            <person name="Cao J."/>
            <person name="Asan"/>
            <person name="Wu Z."/>
            <person name="Zhang J."/>
            <person name="Cai Q."/>
            <person name="Bai Y."/>
            <person name="Zhao B."/>
            <person name="Han Y."/>
            <person name="Li Y."/>
            <person name="Li X."/>
            <person name="Wang S."/>
            <person name="Shi Q."/>
            <person name="Liu S."/>
            <person name="Cho W.K."/>
            <person name="Kim J.Y."/>
            <person name="Xu Y."/>
            <person name="Heller-Uszynska K."/>
            <person name="Miao H."/>
            <person name="Cheng Z."/>
            <person name="Zhang S."/>
            <person name="Wu J."/>
            <person name="Yang Y."/>
            <person name="Kang H."/>
            <person name="Li M."/>
            <person name="Liang H."/>
            <person name="Ren X."/>
            <person name="Shi Z."/>
            <person name="Wen M."/>
            <person name="Jian M."/>
            <person name="Yang H."/>
            <person name="Zhang G."/>
            <person name="Yang Z."/>
            <person name="Chen R."/>
            <person name="Liu S."/>
            <person name="Li J."/>
            <person name="Ma L."/>
            <person name="Liu H."/>
            <person name="Zhou Y."/>
            <person name="Zhao J."/>
            <person name="Fang X."/>
            <person name="Li G."/>
            <person name="Fang L."/>
            <person name="Li Y."/>
            <person name="Liu D."/>
            <person name="Zheng H."/>
            <person name="Zhang Y."/>
            <person name="Qin N."/>
            <person name="Li Z."/>
            <person name="Yang G."/>
            <person name="Yang S."/>
            <person name="Bolund L."/>
            <person name="Kristiansen K."/>
            <person name="Zheng H."/>
            <person name="Li S."/>
            <person name="Zhang X."/>
            <person name="Yang H."/>
            <person name="Wang J."/>
            <person name="Sun R."/>
            <person name="Zhang B."/>
            <person name="Jiang S."/>
            <person name="Wang J."/>
            <person name="Du Y."/>
            <person name="Li S."/>
        </authorList>
    </citation>
    <scope>NUCLEOTIDE SEQUENCE [LARGE SCALE GENOMIC DNA]</scope>
    <source>
        <strain evidence="2">cv. 9930</strain>
    </source>
</reference>
<reference evidence="1 2" key="4">
    <citation type="journal article" date="2011" name="BMC Genomics">
        <title>RNA-Seq improves annotation of protein-coding genes in the cucumber genome.</title>
        <authorList>
            <person name="Li Z."/>
            <person name="Zhang Z."/>
            <person name="Yan P."/>
            <person name="Huang S."/>
            <person name="Fei Z."/>
            <person name="Lin K."/>
        </authorList>
    </citation>
    <scope>NUCLEOTIDE SEQUENCE [LARGE SCALE GENOMIC DNA]</scope>
    <source>
        <strain evidence="2">cv. 9930</strain>
    </source>
</reference>
<dbReference type="PANTHER" id="PTHR35291:SF3">
    <property type="entry name" value="PROTEIN SHROOM-LIKE"/>
    <property type="match status" value="1"/>
</dbReference>
<dbReference type="PANTHER" id="PTHR35291">
    <property type="entry name" value="PROTEIN SHROOM-LIKE"/>
    <property type="match status" value="1"/>
</dbReference>
<reference evidence="1 2" key="2">
    <citation type="journal article" date="2009" name="PLoS ONE">
        <title>An integrated genetic and cytogenetic map of the cucumber genome.</title>
        <authorList>
            <person name="Ren Y."/>
            <person name="Zhang Z."/>
            <person name="Liu J."/>
            <person name="Staub J.E."/>
            <person name="Han Y."/>
            <person name="Cheng Z."/>
            <person name="Li X."/>
            <person name="Lu J."/>
            <person name="Miao H."/>
            <person name="Kang H."/>
            <person name="Xie B."/>
            <person name="Gu X."/>
            <person name="Wang X."/>
            <person name="Du Y."/>
            <person name="Jin W."/>
            <person name="Huang S."/>
        </authorList>
    </citation>
    <scope>NUCLEOTIDE SEQUENCE [LARGE SCALE GENOMIC DNA]</scope>
    <source>
        <strain evidence="2">cv. 9930</strain>
    </source>
</reference>
<proteinExistence type="predicted"/>
<dbReference type="KEGG" id="csv:105436031"/>
<gene>
    <name evidence="1" type="ORF">Csa_6G502830</name>
</gene>
<reference evidence="1 2" key="3">
    <citation type="journal article" date="2010" name="BMC Genomics">
        <title>Transcriptome sequencing and comparative analysis of cucumber flowers with different sex types.</title>
        <authorList>
            <person name="Guo S."/>
            <person name="Zheng Y."/>
            <person name="Joung J.G."/>
            <person name="Liu S."/>
            <person name="Zhang Z."/>
            <person name="Crasta O.R."/>
            <person name="Sobral B.W."/>
            <person name="Xu Y."/>
            <person name="Huang S."/>
            <person name="Fei Z."/>
        </authorList>
    </citation>
    <scope>NUCLEOTIDE SEQUENCE [LARGE SCALE GENOMIC DNA]</scope>
    <source>
        <strain evidence="2">cv. 9930</strain>
    </source>
</reference>
<evidence type="ECO:0000313" key="1">
    <source>
        <dbReference type="EMBL" id="KGN48847.1"/>
    </source>
</evidence>
<name>A0A0A0KKF4_CUCSA</name>
<dbReference type="OrthoDB" id="1097853at2759"/>
<dbReference type="AlphaFoldDB" id="A0A0A0KKF4"/>
<dbReference type="Gramene" id="KGN48847">
    <property type="protein sequence ID" value="KGN48847"/>
    <property type="gene ID" value="Csa_6G502830"/>
</dbReference>
<dbReference type="Proteomes" id="UP000029981">
    <property type="component" value="Chromosome 6"/>
</dbReference>
<dbReference type="EMBL" id="CM002927">
    <property type="protein sequence ID" value="KGN48847.1"/>
    <property type="molecule type" value="Genomic_DNA"/>
</dbReference>